<proteinExistence type="predicted"/>
<organism evidence="1 2">
    <name type="scientific">Vararia minispora EC-137</name>
    <dbReference type="NCBI Taxonomy" id="1314806"/>
    <lineage>
        <taxon>Eukaryota</taxon>
        <taxon>Fungi</taxon>
        <taxon>Dikarya</taxon>
        <taxon>Basidiomycota</taxon>
        <taxon>Agaricomycotina</taxon>
        <taxon>Agaricomycetes</taxon>
        <taxon>Russulales</taxon>
        <taxon>Lachnocladiaceae</taxon>
        <taxon>Vararia</taxon>
    </lineage>
</organism>
<reference evidence="1" key="2">
    <citation type="journal article" date="2022" name="New Phytol.">
        <title>Evolutionary transition to the ectomycorrhizal habit in the genomes of a hyperdiverse lineage of mushroom-forming fungi.</title>
        <authorList>
            <person name="Looney B."/>
            <person name="Miyauchi S."/>
            <person name="Morin E."/>
            <person name="Drula E."/>
            <person name="Courty P.E."/>
            <person name="Kohler A."/>
            <person name="Kuo A."/>
            <person name="LaButti K."/>
            <person name="Pangilinan J."/>
            <person name="Lipzen A."/>
            <person name="Riley R."/>
            <person name="Andreopoulos W."/>
            <person name="He G."/>
            <person name="Johnson J."/>
            <person name="Nolan M."/>
            <person name="Tritt A."/>
            <person name="Barry K.W."/>
            <person name="Grigoriev I.V."/>
            <person name="Nagy L.G."/>
            <person name="Hibbett D."/>
            <person name="Henrissat B."/>
            <person name="Matheny P.B."/>
            <person name="Labbe J."/>
            <person name="Martin F.M."/>
        </authorList>
    </citation>
    <scope>NUCLEOTIDE SEQUENCE</scope>
    <source>
        <strain evidence="1">EC-137</strain>
    </source>
</reference>
<sequence length="221" mass="22231">MMHFNRHFAALCALTIVMPVPAAAIAPPPTPELTIAPVNQPGATVCNAGENGLVCKEISNRYGLEVSDPLQVDVDGVTGRELEFGYELPKTVDPKRESAVQPRRFGPPSTCSAPVSASRRAAATTDTFSSNRSGSLSSAGATYAAHGHTAAGASSLCTGGDCSNGMSQSEAVNVKFGDVGVSEADASSQAGGSAANSDAVGVTGVPVVGNVDATAAKSTLH</sequence>
<keyword evidence="2" id="KW-1185">Reference proteome</keyword>
<accession>A0ACB8QE52</accession>
<reference evidence="1" key="1">
    <citation type="submission" date="2021-02" db="EMBL/GenBank/DDBJ databases">
        <authorList>
            <consortium name="DOE Joint Genome Institute"/>
            <person name="Ahrendt S."/>
            <person name="Looney B.P."/>
            <person name="Miyauchi S."/>
            <person name="Morin E."/>
            <person name="Drula E."/>
            <person name="Courty P.E."/>
            <person name="Chicoki N."/>
            <person name="Fauchery L."/>
            <person name="Kohler A."/>
            <person name="Kuo A."/>
            <person name="Labutti K."/>
            <person name="Pangilinan J."/>
            <person name="Lipzen A."/>
            <person name="Riley R."/>
            <person name="Andreopoulos W."/>
            <person name="He G."/>
            <person name="Johnson J."/>
            <person name="Barry K.W."/>
            <person name="Grigoriev I.V."/>
            <person name="Nagy L."/>
            <person name="Hibbett D."/>
            <person name="Henrissat B."/>
            <person name="Matheny P.B."/>
            <person name="Labbe J."/>
            <person name="Martin F."/>
        </authorList>
    </citation>
    <scope>NUCLEOTIDE SEQUENCE</scope>
    <source>
        <strain evidence="1">EC-137</strain>
    </source>
</reference>
<dbReference type="Proteomes" id="UP000814128">
    <property type="component" value="Unassembled WGS sequence"/>
</dbReference>
<evidence type="ECO:0000313" key="1">
    <source>
        <dbReference type="EMBL" id="KAI0029927.1"/>
    </source>
</evidence>
<evidence type="ECO:0000313" key="2">
    <source>
        <dbReference type="Proteomes" id="UP000814128"/>
    </source>
</evidence>
<name>A0ACB8QE52_9AGAM</name>
<gene>
    <name evidence="1" type="ORF">K488DRAFT_72602</name>
</gene>
<dbReference type="EMBL" id="MU273649">
    <property type="protein sequence ID" value="KAI0029927.1"/>
    <property type="molecule type" value="Genomic_DNA"/>
</dbReference>
<protein>
    <submittedName>
        <fullName evidence="1">Uncharacterized protein</fullName>
    </submittedName>
</protein>
<comment type="caution">
    <text evidence="1">The sequence shown here is derived from an EMBL/GenBank/DDBJ whole genome shotgun (WGS) entry which is preliminary data.</text>
</comment>